<sequence length="381" mass="42455">MDIPESIAKKLRLDLGRKPSKSTPQLIAESPQQPTPNDNIQQVVQCAARQAVNSLSCEYADVVVNLNGVYNVLELDGPTTTTTLNVSPDDDRYDAAAQFLLDYDAELTDVVSGSAASVVSSIDEMILRCFVVRYFAVRCLAVALFCSRAVLSRAVLAYAVLRCAVLQICRHSLDLETQQTNFCTISKAMSGSSMQIDDIESSPATSNREEKSLDSSSSQNGLCRSDLALLCSFFYLPFENGIVCKQTLNDLMWLNGNLFESEDKQMPILHNEEKERRLAHIQKICKLVDNLCSKLSKCPNRSFVFDVYQHAYDLQGVLNILLSFLQWAEMFRIPVTEVLNRKGISSKMILGEAPVIGKMPDETPGDFEPWISRCSFLTECQ</sequence>
<dbReference type="AlphaFoldDB" id="A0A915K6M9"/>
<name>A0A915K6M9_ROMCU</name>
<proteinExistence type="predicted"/>
<reference evidence="3" key="1">
    <citation type="submission" date="2022-11" db="UniProtKB">
        <authorList>
            <consortium name="WormBaseParasite"/>
        </authorList>
    </citation>
    <scope>IDENTIFICATION</scope>
</reference>
<dbReference type="Gene3D" id="1.20.58.240">
    <property type="entry name" value="STAT, domain 1"/>
    <property type="match status" value="1"/>
</dbReference>
<dbReference type="InterPro" id="IPR051822">
    <property type="entry name" value="Glycosyl_Hydrolase_84"/>
</dbReference>
<evidence type="ECO:0000256" key="1">
    <source>
        <dbReference type="SAM" id="MobiDB-lite"/>
    </source>
</evidence>
<dbReference type="Proteomes" id="UP000887565">
    <property type="component" value="Unplaced"/>
</dbReference>
<protein>
    <submittedName>
        <fullName evidence="3">Uncharacterized protein</fullName>
    </submittedName>
</protein>
<evidence type="ECO:0000313" key="3">
    <source>
        <dbReference type="WBParaSite" id="nRc.2.0.1.t33983-RA"/>
    </source>
</evidence>
<feature type="region of interest" description="Disordered" evidence="1">
    <location>
        <begin position="197"/>
        <end position="220"/>
    </location>
</feature>
<organism evidence="2 3">
    <name type="scientific">Romanomermis culicivorax</name>
    <name type="common">Nematode worm</name>
    <dbReference type="NCBI Taxonomy" id="13658"/>
    <lineage>
        <taxon>Eukaryota</taxon>
        <taxon>Metazoa</taxon>
        <taxon>Ecdysozoa</taxon>
        <taxon>Nematoda</taxon>
        <taxon>Enoplea</taxon>
        <taxon>Dorylaimia</taxon>
        <taxon>Mermithida</taxon>
        <taxon>Mermithoidea</taxon>
        <taxon>Mermithidae</taxon>
        <taxon>Romanomermis</taxon>
    </lineage>
</organism>
<dbReference type="WBParaSite" id="nRc.2.0.1.t33983-RA">
    <property type="protein sequence ID" value="nRc.2.0.1.t33983-RA"/>
    <property type="gene ID" value="nRc.2.0.1.g33983"/>
</dbReference>
<evidence type="ECO:0000313" key="2">
    <source>
        <dbReference type="Proteomes" id="UP000887565"/>
    </source>
</evidence>
<feature type="region of interest" description="Disordered" evidence="1">
    <location>
        <begin position="13"/>
        <end position="38"/>
    </location>
</feature>
<dbReference type="PANTHER" id="PTHR13170">
    <property type="entry name" value="O-GLCNACASE"/>
    <property type="match status" value="1"/>
</dbReference>
<feature type="compositionally biased region" description="Polar residues" evidence="1">
    <location>
        <begin position="21"/>
        <end position="38"/>
    </location>
</feature>
<accession>A0A915K6M9</accession>
<keyword evidence="2" id="KW-1185">Reference proteome</keyword>
<dbReference type="PANTHER" id="PTHR13170:SF16">
    <property type="entry name" value="PROTEIN O-GLCNACASE"/>
    <property type="match status" value="1"/>
</dbReference>